<dbReference type="KEGG" id="vg:55412262"/>
<proteinExistence type="predicted"/>
<dbReference type="RefSeq" id="YP_009777626.1">
    <property type="nucleotide sequence ID" value="NC_047700.1"/>
</dbReference>
<protein>
    <submittedName>
        <fullName evidence="1">Uncharacterized protein</fullName>
    </submittedName>
</protein>
<evidence type="ECO:0000313" key="1">
    <source>
        <dbReference type="EMBL" id="BAQ94370.1"/>
    </source>
</evidence>
<dbReference type="Proteomes" id="UP000504913">
    <property type="component" value="Segment"/>
</dbReference>
<sequence>MSRFEIFHRTWWRRNDAWPDGREPGVGRAQHIGWADTEEEARMACRAWNDTHPAGLFSDRAEYSEGRFS</sequence>
<name>A0A6S4PAS2_9CAUD</name>
<keyword evidence="2" id="KW-1185">Reference proteome</keyword>
<evidence type="ECO:0000313" key="2">
    <source>
        <dbReference type="Proteomes" id="UP000504913"/>
    </source>
</evidence>
<accession>A0A6S4PAS2</accession>
<reference evidence="1 2" key="1">
    <citation type="journal article" date="2013" name="PLoS Genet.">
        <title>Expanding the Marine Virosphere Using Metagenomics.</title>
        <authorList>
            <person name="Mizuno C.M."/>
            <person name="Rodriguez-Valera F."/>
            <person name="Kimes N.E."/>
            <person name="Ghai R."/>
        </authorList>
    </citation>
    <scope>NUCLEOTIDE SEQUENCE [LARGE SCALE GENOMIC DNA]</scope>
    <source>
        <strain evidence="1">UvMED-CGR-C79-MedDCM-OCT-S37-C6</strain>
    </source>
</reference>
<dbReference type="EMBL" id="AP013546">
    <property type="protein sequence ID" value="BAQ94370.1"/>
    <property type="molecule type" value="Genomic_DNA"/>
</dbReference>
<dbReference type="GeneID" id="55412262"/>
<organism evidence="1 2">
    <name type="scientific">uncultured phage_MedDCM-OCT-S37-C6</name>
    <dbReference type="NCBI Taxonomy" id="2740804"/>
    <lineage>
        <taxon>Viruses</taxon>
        <taxon>Duplodnaviria</taxon>
        <taxon>Heunggongvirae</taxon>
        <taxon>Uroviricota</taxon>
        <taxon>Caudoviricetes</taxon>
        <taxon>Autographivirales</taxon>
        <taxon>Oinezvirus</taxon>
        <taxon>Oinezvirus S37C6</taxon>
    </lineage>
</organism>